<dbReference type="AlphaFoldDB" id="A0A099YBF2"/>
<sequence length="71" mass="8175">MTTSKDYSLALSIAPDRIGYAAIDNNFKVIHRDRKRVVGVSKFTPGETAEETRLKRTSRRNTARRRRRIGI</sequence>
<comment type="caution">
    <text evidence="2">The sequence shown here is derived from an EMBL/GenBank/DDBJ whole genome shotgun (WGS) entry which is preliminary data.</text>
</comment>
<evidence type="ECO:0000313" key="3">
    <source>
        <dbReference type="Proteomes" id="UP000030001"/>
    </source>
</evidence>
<feature type="region of interest" description="Disordered" evidence="1">
    <location>
        <begin position="49"/>
        <end position="71"/>
    </location>
</feature>
<dbReference type="Proteomes" id="UP000030001">
    <property type="component" value="Unassembled WGS sequence"/>
</dbReference>
<name>A0A099YBF2_LIMMU</name>
<dbReference type="EMBL" id="JROC01000033">
    <property type="protein sequence ID" value="KGL66742.1"/>
    <property type="molecule type" value="Genomic_DNA"/>
</dbReference>
<organism evidence="2 3">
    <name type="scientific">Limosilactobacillus mucosae</name>
    <name type="common">Lactobacillus mucosae</name>
    <dbReference type="NCBI Taxonomy" id="97478"/>
    <lineage>
        <taxon>Bacteria</taxon>
        <taxon>Bacillati</taxon>
        <taxon>Bacillota</taxon>
        <taxon>Bacilli</taxon>
        <taxon>Lactobacillales</taxon>
        <taxon>Lactobacillaceae</taxon>
        <taxon>Limosilactobacillus</taxon>
    </lineage>
</organism>
<accession>A0A099YBF2</accession>
<evidence type="ECO:0000313" key="2">
    <source>
        <dbReference type="EMBL" id="KGL66742.1"/>
    </source>
</evidence>
<feature type="compositionally biased region" description="Basic residues" evidence="1">
    <location>
        <begin position="55"/>
        <end position="71"/>
    </location>
</feature>
<evidence type="ECO:0000256" key="1">
    <source>
        <dbReference type="SAM" id="MobiDB-lite"/>
    </source>
</evidence>
<proteinExistence type="predicted"/>
<protein>
    <submittedName>
        <fullName evidence="2">Uncharacterized protein</fullName>
    </submittedName>
</protein>
<reference evidence="2 3" key="1">
    <citation type="submission" date="2014-09" db="EMBL/GenBank/DDBJ databases">
        <title>Lactobacillus mucosae CRL573 Genome Sequencing.</title>
        <authorList>
            <person name="Bleckwedel J."/>
            <person name="Teran L.C."/>
            <person name="Bonacina J."/>
            <person name="Saavedra L."/>
            <person name="Mozzi F.B."/>
            <person name="Raya R.R."/>
        </authorList>
    </citation>
    <scope>NUCLEOTIDE SEQUENCE [LARGE SCALE GENOMIC DNA]</scope>
    <source>
        <strain evidence="2 3">CRL573</strain>
    </source>
</reference>
<gene>
    <name evidence="2" type="ORF">LX03_06650</name>
</gene>